<evidence type="ECO:0000259" key="14">
    <source>
        <dbReference type="PROSITE" id="PS50290"/>
    </source>
</evidence>
<dbReference type="PROSITE" id="PS50290">
    <property type="entry name" value="PI3_4_KINASE_3"/>
    <property type="match status" value="1"/>
</dbReference>
<dbReference type="InterPro" id="IPR057564">
    <property type="entry name" value="HEAT_ATR"/>
</dbReference>
<reference evidence="18" key="1">
    <citation type="journal article" date="2015" name="Proc. Natl. Acad. Sci. U.S.A.">
        <title>Genome sequence of the Asian Tiger mosquito, Aedes albopictus, reveals insights into its biology, genetics, and evolution.</title>
        <authorList>
            <person name="Chen X.G."/>
            <person name="Jiang X."/>
            <person name="Gu J."/>
            <person name="Xu M."/>
            <person name="Wu Y."/>
            <person name="Deng Y."/>
            <person name="Zhang C."/>
            <person name="Bonizzoni M."/>
            <person name="Dermauw W."/>
            <person name="Vontas J."/>
            <person name="Armbruster P."/>
            <person name="Huang X."/>
            <person name="Yang Y."/>
            <person name="Zhang H."/>
            <person name="He W."/>
            <person name="Peng H."/>
            <person name="Liu Y."/>
            <person name="Wu K."/>
            <person name="Chen J."/>
            <person name="Lirakis M."/>
            <person name="Topalis P."/>
            <person name="Van Leeuwen T."/>
            <person name="Hall A.B."/>
            <person name="Jiang X."/>
            <person name="Thorpe C."/>
            <person name="Mueller R.L."/>
            <person name="Sun C."/>
            <person name="Waterhouse R.M."/>
            <person name="Yan G."/>
            <person name="Tu Z.J."/>
            <person name="Fang X."/>
            <person name="James A.A."/>
        </authorList>
    </citation>
    <scope>NUCLEOTIDE SEQUENCE [LARGE SCALE GENOMIC DNA]</scope>
    <source>
        <strain evidence="18">Foshan</strain>
    </source>
</reference>
<dbReference type="Pfam" id="PF25030">
    <property type="entry name" value="M-HEAT_ATR"/>
    <property type="match status" value="1"/>
</dbReference>
<dbReference type="InterPro" id="IPR003152">
    <property type="entry name" value="FATC_dom"/>
</dbReference>
<dbReference type="Gene3D" id="1.25.10.10">
    <property type="entry name" value="Leucine-rich Repeat Variant"/>
    <property type="match status" value="1"/>
</dbReference>
<keyword evidence="5" id="KW-0808">Transferase</keyword>
<evidence type="ECO:0000313" key="18">
    <source>
        <dbReference type="Proteomes" id="UP000069940"/>
    </source>
</evidence>
<evidence type="ECO:0000256" key="10">
    <source>
        <dbReference type="ARBA" id="ARBA00023204"/>
    </source>
</evidence>
<dbReference type="EC" id="2.7.11.1" evidence="3"/>
<keyword evidence="9" id="KW-0067">ATP-binding</keyword>
<evidence type="ECO:0000256" key="9">
    <source>
        <dbReference type="ARBA" id="ARBA00022840"/>
    </source>
</evidence>
<comment type="subcellular location">
    <subcellularLocation>
        <location evidence="1">Nucleus</location>
    </subcellularLocation>
</comment>
<dbReference type="SMART" id="SM01343">
    <property type="entry name" value="FATC"/>
    <property type="match status" value="1"/>
</dbReference>
<reference evidence="17" key="2">
    <citation type="submission" date="2025-05" db="UniProtKB">
        <authorList>
            <consortium name="EnsemblMetazoa"/>
        </authorList>
    </citation>
    <scope>IDENTIFICATION</scope>
    <source>
        <strain evidence="17">Foshan</strain>
    </source>
</reference>
<sequence length="2596" mass="299181">MDEESNSEPSAATEASTVVPKQQQERNKSDAVWETLIATLVDKVSKRSSYLEKILDMIRRDLTYENPGLFPSSLLATPTERDPVQACNFWLLNQLLHIASVEDFFSIKESNILLQKAILSASFVKQVWFLHEAAEKYLDILDTLNCYDSEKEIKLENFQMSLQYFENLNCSCAFAPIVIKGSVTKITLTEVCLHVLSQVVSLVDDSCNRRLRERSAEIVMTTLISGSLDEKTLCIMFFGQFLKLCTVYTPNLEHLVWEVLSVVETTLERFNRWLSSELVRLRSLEQFKTALVDFYSKLNALKYDRNPSELRQKLFQCSMRIIKNLMSIKKDAGDLKFKLLEEISKFLKAVQNQFGVDMVYDIYDDVYELSYQFPDLLNLLEVPITSELIASKDAGDSLTLNRSHFWNRALDIALEEEDKSKQMQKIYLYQKIVHLGTNVVYNFTCWLQKESNKTTYLLAFDGRLRTFLETLFQELSEINFTTDVVLLILDVCFDATLLKDFGSLDVDFQRQICSWLLLPFADDRKSNYHITIQESLKTKFYDGLKNGCDINLIKARSLDQLCTLSLTNIGDSVAETVKASFWDIIQSIVRSDDLPQKRILHRFYVNALLSFKFAPSQLYSELLHPALNIQELRPIAIQNLATHFCMKSGNFSVFEVNRDGCLRRKLRCFRCKPSANEQDITSTQTSPSQKQELFAQSDGIRLTLNDLDQYTAFNIPSDDILEMLYQSEDSDTRVEMVKLLPILLKHTPEVATTERMVKAWSELITCNSGDASITFSKTFPILMYYVVNSSLEPHTKDKIIQSCLDKLLQAVKLSLKKSDYNYQSAVMNMVVKFATCDGITEERLMHCLRMLFFFLMLRESEVSREATLAAGEMCEHHGVTPLDMLHWYRHDMIKLIIAICATNYCCFEVSLQKSLYHISRTFNYSGPVKFATKYYKIILAMLLPWCVKRPKCEKLLDELTNIIRRDKAVLLSGSFLTVYPYLFINEPANITNQCIDYIMTNTGNTLVHLLHSDIKKTVAEILIFYHINSECVLHAFRSMLAKDDAQEITTTQMADYIFTRFLGVLTFFEATLINPETEKALKRETLLSLGEIIRLLGGAHITPFRFKIIALLKTALSFEEATLKSICIKVWRIFICTVDVQQLGQLLSTIFVSLVQFIDEFPEDINFIFHYLVVQNNSLLSMYIPDLFFLDETKVNDDIKTIVAKHIKVEKDQDQFSLRFKELTKQVSHENLSVRVFALKYLKRLFASSRKQVNDATIGQLTFNPRVESLLNNLIKSCSDIDVNYRLRASECIGELGAVAPSYLPPNYAPQDSFALSVHSDAFASMALAELCRAYQFQKDTKHVDTFSLAIQEILVERGVSPKTGKKLDVWEAIPARLRPIMEPLLTSCYTGLAMSATVECHPIFGSSKAQSCQEWAYLWACQMIEHLEKDNTQNLLKSFKPSIRCDMSTMTLFLPYILLHAIQASPENCRKKMVEELQFLFNAIMNNNPEIDSPEDQDHYIRGLRTLHFKVDEHSLPTADVETSDMSNECAKFAFNLLDFLEKWKRQWRKVYQLDDSKCDFHNVDWFVNEFDHKMLADINYKCNEFARSLMYLEAFIEDDPSRLQQHLFFLAKLFTHLNDPDSVEGVMCLKTTEPTLAEQILLHNATGRLHQTAACYERMLQVGDMSPRDIHNMVECYLRLDQPETALLLSESLLNKYYESNVHTLLQEIKAEPLYRLGRFEELEELLESPSVQDSDSWGVVCGSLMTSYRKNEHEQFMHKLEQARLAVLRILRHSDLKISAYEKGYEQVLKLHMITEFEKCEQVLDNVRSNGLSMCHNNIKKLIENFESRLELLQPAAGTVEPIINLRRILLNETKILINGLPSNHSSGQTLKDINETIDSHIGELWIKSTELASRAKLFEQAHLYILHAESYKPKELFIKKAKLLWEKRDVANVFKVLERGLAEIMQTANVTEAKQLPKEDRMIYAQGKLLIAIYNADSSNVSTSINQKCFKEAVLANPESETCMVHLAQYLDKLHANFSTDDQDSTKGWELLQDVMTYYGKSMMYGSTYIYQSMPKVLSIWLDFTSRGVQNDSYRKICSNMNKLAQRFSETLSPYFFFTAFSQLMSRVAHPSVEVFQVLKSIIVKLILTYPQQSLWMLLSVYKSSYANRVKRCHEIFHDKKLAKSSMQKMITDFNALAEKFIELTNKDLGSSRETKGLVSSVVKSLPKLFQDGVLSNIMMPIQKCMQLVLDRNSPNFSSCPMDLVYINGIREEFTILQSLQKPRKITLIGSDGHDYIMMMKPKDDLRKDFRLMEFNAVVKQYLYKDPDAKHRRLNIRTYAVLPLNEECGIIEWVENLNTFRSIICTYYKQRGLGMPAKELRNYNFKRQELLQKKRDTFLNILLPRHPPVFGEWFRDRFSNPHNWFQARSSYIRTTAVISIVGYILGLGDRHGENILFDAKSGDSVHVDFNCLFNKGETFEVPELVPFRLTHNMVKAMGPLGVEGLYRKCCEITLRVLQNQTPTLMSVLKPFVYDPLVSWSKITKHDGTTERTDPQAMNNVKHIEERLKGYVRINGKTSQMPLSVEGQVNHLITEATNLDNLAQMYIGWAGYM</sequence>
<evidence type="ECO:0000256" key="1">
    <source>
        <dbReference type="ARBA" id="ARBA00004123"/>
    </source>
</evidence>
<dbReference type="PANTHER" id="PTHR11139">
    <property type="entry name" value="ATAXIA TELANGIECTASIA MUTATED ATM -RELATED"/>
    <property type="match status" value="1"/>
</dbReference>
<dbReference type="SMART" id="SM00146">
    <property type="entry name" value="PI3Kc"/>
    <property type="match status" value="1"/>
</dbReference>
<feature type="domain" description="FAT" evidence="15">
    <location>
        <begin position="1576"/>
        <end position="2148"/>
    </location>
</feature>
<dbReference type="SUPFAM" id="SSF48371">
    <property type="entry name" value="ARM repeat"/>
    <property type="match status" value="1"/>
</dbReference>
<evidence type="ECO:0000256" key="8">
    <source>
        <dbReference type="ARBA" id="ARBA00022777"/>
    </source>
</evidence>
<dbReference type="SMART" id="SM00802">
    <property type="entry name" value="UME"/>
    <property type="match status" value="1"/>
</dbReference>
<dbReference type="InterPro" id="IPR056802">
    <property type="entry name" value="ATR-like_M-HEAT"/>
</dbReference>
<keyword evidence="6" id="KW-0547">Nucleotide-binding</keyword>
<dbReference type="InterPro" id="IPR016024">
    <property type="entry name" value="ARM-type_fold"/>
</dbReference>
<dbReference type="PROSITE" id="PS00916">
    <property type="entry name" value="PI3_4_KINASE_2"/>
    <property type="match status" value="1"/>
</dbReference>
<keyword evidence="11" id="KW-0539">Nucleus</keyword>
<feature type="domain" description="PI3K/PI4K catalytic" evidence="14">
    <location>
        <begin position="2254"/>
        <end position="2566"/>
    </location>
</feature>
<dbReference type="GeneID" id="109397767"/>
<evidence type="ECO:0000259" key="16">
    <source>
        <dbReference type="PROSITE" id="PS51190"/>
    </source>
</evidence>
<dbReference type="RefSeq" id="XP_062715236.1">
    <property type="nucleotide sequence ID" value="XM_062859252.1"/>
</dbReference>
<dbReference type="Pfam" id="PF08064">
    <property type="entry name" value="UME"/>
    <property type="match status" value="1"/>
</dbReference>
<dbReference type="Pfam" id="PF02259">
    <property type="entry name" value="FAT"/>
    <property type="match status" value="1"/>
</dbReference>
<dbReference type="InterPro" id="IPR003151">
    <property type="entry name" value="PIK-rel_kinase_FAT"/>
</dbReference>
<evidence type="ECO:0000256" key="11">
    <source>
        <dbReference type="ARBA" id="ARBA00023242"/>
    </source>
</evidence>
<dbReference type="Pfam" id="PF02260">
    <property type="entry name" value="FATC"/>
    <property type="match status" value="1"/>
</dbReference>
<dbReference type="InterPro" id="IPR014009">
    <property type="entry name" value="PIK_FAT"/>
</dbReference>
<dbReference type="Gene3D" id="1.10.1070.11">
    <property type="entry name" value="Phosphatidylinositol 3-/4-kinase, catalytic domain"/>
    <property type="match status" value="1"/>
</dbReference>
<dbReference type="SUPFAM" id="SSF56112">
    <property type="entry name" value="Protein kinase-like (PK-like)"/>
    <property type="match status" value="1"/>
</dbReference>
<dbReference type="EnsemblMetazoa" id="AALFPA23_003582.R4039">
    <property type="protein sequence ID" value="AALFPA23_003582.P4039"/>
    <property type="gene ID" value="AALFPA23_003582"/>
</dbReference>
<dbReference type="InterPro" id="IPR011009">
    <property type="entry name" value="Kinase-like_dom_sf"/>
</dbReference>
<dbReference type="PROSITE" id="PS51190">
    <property type="entry name" value="FATC"/>
    <property type="match status" value="1"/>
</dbReference>
<evidence type="ECO:0000256" key="3">
    <source>
        <dbReference type="ARBA" id="ARBA00012513"/>
    </source>
</evidence>
<organism evidence="17 18">
    <name type="scientific">Aedes albopictus</name>
    <name type="common">Asian tiger mosquito</name>
    <name type="synonym">Stegomyia albopicta</name>
    <dbReference type="NCBI Taxonomy" id="7160"/>
    <lineage>
        <taxon>Eukaryota</taxon>
        <taxon>Metazoa</taxon>
        <taxon>Ecdysozoa</taxon>
        <taxon>Arthropoda</taxon>
        <taxon>Hexapoda</taxon>
        <taxon>Insecta</taxon>
        <taxon>Pterygota</taxon>
        <taxon>Neoptera</taxon>
        <taxon>Endopterygota</taxon>
        <taxon>Diptera</taxon>
        <taxon>Nematocera</taxon>
        <taxon>Culicoidea</taxon>
        <taxon>Culicidae</taxon>
        <taxon>Culicinae</taxon>
        <taxon>Aedini</taxon>
        <taxon>Aedes</taxon>
        <taxon>Stegomyia</taxon>
    </lineage>
</organism>
<dbReference type="PANTHER" id="PTHR11139:SF69">
    <property type="entry name" value="SERINE_THREONINE-PROTEIN KINASE ATR"/>
    <property type="match status" value="1"/>
</dbReference>
<dbReference type="Pfam" id="PF23593">
    <property type="entry name" value="HEAT_ATR"/>
    <property type="match status" value="1"/>
</dbReference>
<keyword evidence="10" id="KW-0234">DNA repair</keyword>
<keyword evidence="7" id="KW-0227">DNA damage</keyword>
<dbReference type="Gene3D" id="1.25.40.10">
    <property type="entry name" value="Tetratricopeptide repeat domain"/>
    <property type="match status" value="1"/>
</dbReference>
<comment type="similarity">
    <text evidence="2">Belongs to the PI3/PI4-kinase family. ATM subfamily.</text>
</comment>
<dbReference type="InterPro" id="IPR018936">
    <property type="entry name" value="PI3/4_kinase_CS"/>
</dbReference>
<name>A0ABM1XWR6_AEDAL</name>
<accession>A0ABM1XWR6</accession>
<dbReference type="Proteomes" id="UP000069940">
    <property type="component" value="Unassembled WGS sequence"/>
</dbReference>
<evidence type="ECO:0000256" key="2">
    <source>
        <dbReference type="ARBA" id="ARBA00010769"/>
    </source>
</evidence>
<dbReference type="InterPro" id="IPR011990">
    <property type="entry name" value="TPR-like_helical_dom_sf"/>
</dbReference>
<evidence type="ECO:0000256" key="13">
    <source>
        <dbReference type="SAM" id="MobiDB-lite"/>
    </source>
</evidence>
<keyword evidence="4" id="KW-0723">Serine/threonine-protein kinase</keyword>
<evidence type="ECO:0000259" key="15">
    <source>
        <dbReference type="PROSITE" id="PS51189"/>
    </source>
</evidence>
<dbReference type="PROSITE" id="PS51189">
    <property type="entry name" value="FAT"/>
    <property type="match status" value="1"/>
</dbReference>
<feature type="domain" description="FATC" evidence="16">
    <location>
        <begin position="2564"/>
        <end position="2596"/>
    </location>
</feature>
<evidence type="ECO:0000313" key="17">
    <source>
        <dbReference type="EnsemblMetazoa" id="AALFPA23_003582.P4039"/>
    </source>
</evidence>
<dbReference type="InterPro" id="IPR011989">
    <property type="entry name" value="ARM-like"/>
</dbReference>
<proteinExistence type="inferred from homology"/>
<evidence type="ECO:0000256" key="12">
    <source>
        <dbReference type="ARBA" id="ARBA00024420"/>
    </source>
</evidence>
<dbReference type="InterPro" id="IPR036940">
    <property type="entry name" value="PI3/4_kinase_cat_sf"/>
</dbReference>
<keyword evidence="18" id="KW-1185">Reference proteome</keyword>
<feature type="compositionally biased region" description="Polar residues" evidence="13">
    <location>
        <begin position="7"/>
        <end position="22"/>
    </location>
</feature>
<evidence type="ECO:0000256" key="6">
    <source>
        <dbReference type="ARBA" id="ARBA00022741"/>
    </source>
</evidence>
<protein>
    <recommendedName>
        <fullName evidence="12">Serine/threonine-protein kinase ATR</fullName>
        <ecNumber evidence="3">2.7.11.1</ecNumber>
    </recommendedName>
</protein>
<feature type="region of interest" description="Disordered" evidence="13">
    <location>
        <begin position="1"/>
        <end position="26"/>
    </location>
</feature>
<evidence type="ECO:0000256" key="4">
    <source>
        <dbReference type="ARBA" id="ARBA00022527"/>
    </source>
</evidence>
<dbReference type="InterPro" id="IPR012993">
    <property type="entry name" value="UME"/>
</dbReference>
<dbReference type="CDD" id="cd00892">
    <property type="entry name" value="PIKKc_ATR"/>
    <property type="match status" value="1"/>
</dbReference>
<evidence type="ECO:0000256" key="7">
    <source>
        <dbReference type="ARBA" id="ARBA00022763"/>
    </source>
</evidence>
<dbReference type="InterPro" id="IPR050517">
    <property type="entry name" value="DDR_Repair_Kinase"/>
</dbReference>
<evidence type="ECO:0000256" key="5">
    <source>
        <dbReference type="ARBA" id="ARBA00022679"/>
    </source>
</evidence>
<keyword evidence="8" id="KW-0418">Kinase</keyword>
<dbReference type="InterPro" id="IPR000403">
    <property type="entry name" value="PI3/4_kinase_cat_dom"/>
</dbReference>
<dbReference type="Pfam" id="PF00454">
    <property type="entry name" value="PI3_PI4_kinase"/>
    <property type="match status" value="1"/>
</dbReference>
<dbReference type="Gene3D" id="3.30.1010.10">
    <property type="entry name" value="Phosphatidylinositol 3-kinase Catalytic Subunit, Chain A, domain 4"/>
    <property type="match status" value="1"/>
</dbReference>